<evidence type="ECO:0000259" key="2">
    <source>
        <dbReference type="PROSITE" id="PS50937"/>
    </source>
</evidence>
<dbReference type="Pfam" id="PF13411">
    <property type="entry name" value="MerR_1"/>
    <property type="match status" value="1"/>
</dbReference>
<proteinExistence type="predicted"/>
<dbReference type="SUPFAM" id="SSF46955">
    <property type="entry name" value="Putative DNA-binding domain"/>
    <property type="match status" value="1"/>
</dbReference>
<accession>A0ABW5G0D7</accession>
<dbReference type="InterPro" id="IPR036594">
    <property type="entry name" value="Meth_synthase_dom"/>
</dbReference>
<evidence type="ECO:0000313" key="3">
    <source>
        <dbReference type="EMBL" id="MFD2420758.1"/>
    </source>
</evidence>
<dbReference type="Proteomes" id="UP001597417">
    <property type="component" value="Unassembled WGS sequence"/>
</dbReference>
<reference evidence="4" key="1">
    <citation type="journal article" date="2019" name="Int. J. Syst. Evol. Microbiol.">
        <title>The Global Catalogue of Microorganisms (GCM) 10K type strain sequencing project: providing services to taxonomists for standard genome sequencing and annotation.</title>
        <authorList>
            <consortium name="The Broad Institute Genomics Platform"/>
            <consortium name="The Broad Institute Genome Sequencing Center for Infectious Disease"/>
            <person name="Wu L."/>
            <person name="Ma J."/>
        </authorList>
    </citation>
    <scope>NUCLEOTIDE SEQUENCE [LARGE SCALE GENOMIC DNA]</scope>
    <source>
        <strain evidence="4">CGMCC 4.7645</strain>
    </source>
</reference>
<name>A0ABW5G0D7_9PSEU</name>
<sequence length="302" mass="31714">MPNELLTVGDAARRIGVAVTTLRTWHQRYGLGPSHHRAGRHRRYTPDDLARLDIMRRLTAQGVPAASAARVVLGGPPPSEDIRDGGGHAIPLGRAVTEARGLARSAVRLDHAAMRDSLGRAVQTYGVLSTWDSLVRPVLHGVGERYARTHRMIEIEHLLSRCVSEVLATVPRPSGPATVLLACADEEQHTLPLEALSAALAELGVPSRLLGARVPLEALLAAVRRTGPGIVVLWSHAASTADPALLTELLNHRPAPAVVAAAGPGWHAAGLPAAVHTPGSLSDAIDLVIPGALHPFGGADAE</sequence>
<dbReference type="InterPro" id="IPR000551">
    <property type="entry name" value="MerR-type_HTH_dom"/>
</dbReference>
<dbReference type="EMBL" id="JBHUKR010000020">
    <property type="protein sequence ID" value="MFD2420758.1"/>
    <property type="molecule type" value="Genomic_DNA"/>
</dbReference>
<protein>
    <submittedName>
        <fullName evidence="3">MerR family transcriptional regulator</fullName>
    </submittedName>
</protein>
<dbReference type="RefSeq" id="WP_378268976.1">
    <property type="nucleotide sequence ID" value="NZ_JBHUKR010000020.1"/>
</dbReference>
<dbReference type="PANTHER" id="PTHR30204:SF97">
    <property type="entry name" value="MERR FAMILY REGULATORY PROTEIN"/>
    <property type="match status" value="1"/>
</dbReference>
<evidence type="ECO:0000256" key="1">
    <source>
        <dbReference type="ARBA" id="ARBA00023125"/>
    </source>
</evidence>
<dbReference type="InterPro" id="IPR009061">
    <property type="entry name" value="DNA-bd_dom_put_sf"/>
</dbReference>
<dbReference type="InterPro" id="IPR047057">
    <property type="entry name" value="MerR_fam"/>
</dbReference>
<gene>
    <name evidence="3" type="ORF">ACFSXZ_30955</name>
</gene>
<keyword evidence="4" id="KW-1185">Reference proteome</keyword>
<dbReference type="InterPro" id="IPR036724">
    <property type="entry name" value="Cobalamin-bd_sf"/>
</dbReference>
<keyword evidence="1" id="KW-0238">DNA-binding</keyword>
<dbReference type="SUPFAM" id="SSF52242">
    <property type="entry name" value="Cobalamin (vitamin B12)-binding domain"/>
    <property type="match status" value="1"/>
</dbReference>
<dbReference type="Gene3D" id="3.40.50.280">
    <property type="entry name" value="Cobalamin-binding domain"/>
    <property type="match status" value="1"/>
</dbReference>
<feature type="domain" description="HTH merR-type" evidence="2">
    <location>
        <begin position="5"/>
        <end position="74"/>
    </location>
</feature>
<evidence type="ECO:0000313" key="4">
    <source>
        <dbReference type="Proteomes" id="UP001597417"/>
    </source>
</evidence>
<dbReference type="PROSITE" id="PS50937">
    <property type="entry name" value="HTH_MERR_2"/>
    <property type="match status" value="1"/>
</dbReference>
<dbReference type="Pfam" id="PF02607">
    <property type="entry name" value="B12-binding_2"/>
    <property type="match status" value="1"/>
</dbReference>
<organism evidence="3 4">
    <name type="scientific">Amycolatopsis pigmentata</name>
    <dbReference type="NCBI Taxonomy" id="450801"/>
    <lineage>
        <taxon>Bacteria</taxon>
        <taxon>Bacillati</taxon>
        <taxon>Actinomycetota</taxon>
        <taxon>Actinomycetes</taxon>
        <taxon>Pseudonocardiales</taxon>
        <taxon>Pseudonocardiaceae</taxon>
        <taxon>Amycolatopsis</taxon>
    </lineage>
</organism>
<dbReference type="Gene3D" id="1.10.1660.10">
    <property type="match status" value="1"/>
</dbReference>
<dbReference type="Gene3D" id="1.10.1240.10">
    <property type="entry name" value="Methionine synthase domain"/>
    <property type="match status" value="1"/>
</dbReference>
<dbReference type="PANTHER" id="PTHR30204">
    <property type="entry name" value="REDOX-CYCLING DRUG-SENSING TRANSCRIPTIONAL ACTIVATOR SOXR"/>
    <property type="match status" value="1"/>
</dbReference>
<dbReference type="InterPro" id="IPR003759">
    <property type="entry name" value="Cbl-bd_cap"/>
</dbReference>
<comment type="caution">
    <text evidence="3">The sequence shown here is derived from an EMBL/GenBank/DDBJ whole genome shotgun (WGS) entry which is preliminary data.</text>
</comment>
<dbReference type="SMART" id="SM00422">
    <property type="entry name" value="HTH_MERR"/>
    <property type="match status" value="1"/>
</dbReference>